<dbReference type="PROSITE" id="PS51257">
    <property type="entry name" value="PROKAR_LIPOPROTEIN"/>
    <property type="match status" value="1"/>
</dbReference>
<name>A0A7Y6BWE0_9BACL</name>
<evidence type="ECO:0000259" key="7">
    <source>
        <dbReference type="Pfam" id="PF02608"/>
    </source>
</evidence>
<dbReference type="RefSeq" id="WP_175395779.1">
    <property type="nucleotide sequence ID" value="NZ_JABMCB010000178.1"/>
</dbReference>
<accession>A0A7Y6BWE0</accession>
<keyword evidence="4" id="KW-0732">Signal</keyword>
<organism evidence="8 9">
    <name type="scientific">Paenibacillus xylanilyticus</name>
    <dbReference type="NCBI Taxonomy" id="248903"/>
    <lineage>
        <taxon>Bacteria</taxon>
        <taxon>Bacillati</taxon>
        <taxon>Bacillota</taxon>
        <taxon>Bacilli</taxon>
        <taxon>Bacillales</taxon>
        <taxon>Paenibacillaceae</taxon>
        <taxon>Paenibacillus</taxon>
    </lineage>
</organism>
<comment type="subcellular location">
    <subcellularLocation>
        <location evidence="1">Cell membrane</location>
        <topology evidence="1">Lipid-anchor</topology>
    </subcellularLocation>
</comment>
<dbReference type="Proteomes" id="UP000526125">
    <property type="component" value="Unassembled WGS sequence"/>
</dbReference>
<keyword evidence="9" id="KW-1185">Reference proteome</keyword>
<evidence type="ECO:0000256" key="4">
    <source>
        <dbReference type="ARBA" id="ARBA00022729"/>
    </source>
</evidence>
<dbReference type="CDD" id="cd06354">
    <property type="entry name" value="PBP1_PrnA-like"/>
    <property type="match status" value="1"/>
</dbReference>
<evidence type="ECO:0000256" key="3">
    <source>
        <dbReference type="ARBA" id="ARBA00022475"/>
    </source>
</evidence>
<dbReference type="GO" id="GO:0005886">
    <property type="term" value="C:plasma membrane"/>
    <property type="evidence" value="ECO:0007669"/>
    <property type="project" value="UniProtKB-SubCell"/>
</dbReference>
<dbReference type="PANTHER" id="PTHR34296:SF2">
    <property type="entry name" value="ABC TRANSPORTER GUANOSINE-BINDING PROTEIN NUPN"/>
    <property type="match status" value="1"/>
</dbReference>
<dbReference type="InterPro" id="IPR050957">
    <property type="entry name" value="BMP_lipoprotein"/>
</dbReference>
<reference evidence="8 9" key="1">
    <citation type="submission" date="2020-05" db="EMBL/GenBank/DDBJ databases">
        <title>Genome Sequencing of Type Strains.</title>
        <authorList>
            <person name="Lemaire J.F."/>
            <person name="Inderbitzin P."/>
            <person name="Gregorio O.A."/>
            <person name="Collins S.B."/>
            <person name="Wespe N."/>
            <person name="Knight-Connoni V."/>
        </authorList>
    </citation>
    <scope>NUCLEOTIDE SEQUENCE [LARGE SCALE GENOMIC DNA]</scope>
    <source>
        <strain evidence="8 9">LMG 21957</strain>
    </source>
</reference>
<protein>
    <submittedName>
        <fullName evidence="8">BMP family ABC transporter substrate-binding protein</fullName>
    </submittedName>
</protein>
<evidence type="ECO:0000256" key="1">
    <source>
        <dbReference type="ARBA" id="ARBA00004193"/>
    </source>
</evidence>
<keyword evidence="6" id="KW-0449">Lipoprotein</keyword>
<gene>
    <name evidence="8" type="ORF">HP552_12445</name>
</gene>
<proteinExistence type="inferred from homology"/>
<dbReference type="Pfam" id="PF02608">
    <property type="entry name" value="Bmp"/>
    <property type="match status" value="1"/>
</dbReference>
<evidence type="ECO:0000313" key="8">
    <source>
        <dbReference type="EMBL" id="NUU76041.1"/>
    </source>
</evidence>
<feature type="domain" description="ABC transporter substrate-binding protein PnrA-like" evidence="7">
    <location>
        <begin position="42"/>
        <end position="325"/>
    </location>
</feature>
<dbReference type="EMBL" id="JABMCB010000178">
    <property type="protein sequence ID" value="NUU76041.1"/>
    <property type="molecule type" value="Genomic_DNA"/>
</dbReference>
<dbReference type="Gene3D" id="3.40.50.2300">
    <property type="match status" value="2"/>
</dbReference>
<dbReference type="SUPFAM" id="SSF53822">
    <property type="entry name" value="Periplasmic binding protein-like I"/>
    <property type="match status" value="1"/>
</dbReference>
<dbReference type="PANTHER" id="PTHR34296">
    <property type="entry name" value="TRANSCRIPTIONAL ACTIVATOR PROTEIN MED"/>
    <property type="match status" value="1"/>
</dbReference>
<keyword evidence="3" id="KW-1003">Cell membrane</keyword>
<comment type="caution">
    <text evidence="8">The sequence shown here is derived from an EMBL/GenBank/DDBJ whole genome shotgun (WGS) entry which is preliminary data.</text>
</comment>
<evidence type="ECO:0000256" key="2">
    <source>
        <dbReference type="ARBA" id="ARBA00008610"/>
    </source>
</evidence>
<evidence type="ECO:0000313" key="9">
    <source>
        <dbReference type="Proteomes" id="UP000526125"/>
    </source>
</evidence>
<sequence>MKTKRGTQVVLTVILVLMVLMLGACSSTENETPADQRTKVGIVLTEVGLGDRSFNDAAFEGLVQARNENTILFDYKEPGDDLTTQTAFEQFAQQGVDLIIGLSDTLLPDLEKVAQKYPDQQFLIVDGHSELPNVTSMSFRSEEGSYLAGMIAGFATKDDHVGFLGGMEIPLLRDFQQGFEQGVHAVNPDATVHVVYAGDFGNSKLGEELAAQMIQEQGTDVIYVAAGLTGVGSLTEIQKLGKYAIGVDTDQFFLAEKAILTSMLKNVNVSIYNAVNTFTKNNHSFPEKTMIEGLAEDAVGLTALHNITLSEEQQQTFEDLKAQIISSKTKITLEP</sequence>
<comment type="similarity">
    <text evidence="2">Belongs to the BMP lipoprotein family.</text>
</comment>
<evidence type="ECO:0000256" key="6">
    <source>
        <dbReference type="ARBA" id="ARBA00023288"/>
    </source>
</evidence>
<dbReference type="InterPro" id="IPR028082">
    <property type="entry name" value="Peripla_BP_I"/>
</dbReference>
<evidence type="ECO:0000256" key="5">
    <source>
        <dbReference type="ARBA" id="ARBA00023136"/>
    </source>
</evidence>
<dbReference type="InterPro" id="IPR003760">
    <property type="entry name" value="PnrA-like"/>
</dbReference>
<keyword evidence="5" id="KW-0472">Membrane</keyword>
<dbReference type="AlphaFoldDB" id="A0A7Y6BWE0"/>